<gene>
    <name evidence="3" type="ORF">H7965_28735</name>
</gene>
<reference evidence="3" key="1">
    <citation type="submission" date="2020-08" db="EMBL/GenBank/DDBJ databases">
        <authorList>
            <person name="Hu Y."/>
            <person name="Nguyen S.V."/>
            <person name="Li F."/>
            <person name="Fanning S."/>
        </authorList>
    </citation>
    <scope>NUCLEOTIDE SEQUENCE</scope>
    <source>
        <strain evidence="3">SYSU D8009</strain>
    </source>
</reference>
<evidence type="ECO:0000259" key="2">
    <source>
        <dbReference type="PROSITE" id="PS51737"/>
    </source>
</evidence>
<dbReference type="InterPro" id="IPR038109">
    <property type="entry name" value="DNA_bind_recomb_sf"/>
</dbReference>
<keyword evidence="4" id="KW-1185">Reference proteome</keyword>
<dbReference type="PROSITE" id="PS51736">
    <property type="entry name" value="RECOMBINASES_3"/>
    <property type="match status" value="1"/>
</dbReference>
<accession>A0A9X0R6G4</accession>
<dbReference type="InterPro" id="IPR025827">
    <property type="entry name" value="Zn_ribbon_recom_dom"/>
</dbReference>
<dbReference type="Gene3D" id="3.90.1750.20">
    <property type="entry name" value="Putative Large Serine Recombinase, Chain B, Domain 2"/>
    <property type="match status" value="1"/>
</dbReference>
<dbReference type="EMBL" id="JACOMF010000140">
    <property type="protein sequence ID" value="MBC4019207.1"/>
    <property type="molecule type" value="Genomic_DNA"/>
</dbReference>
<sequence length="556" mass="60652">MTNRCAIYARYSSDQQREASIEDQLRICRAKAEREGWTVVEVFTDYAISGSSTLRPGYQALLAAMRAGQLDLVLSESLDRLSQDQEHIAGFHKVAKFAGVRIFTLSEGEISELHVGLKGTMGALYLKDLADKTRRGLEGRVRQGRSGGGLCYGYKVVRGPVGRDGEAERGLREIDAAQAMVVRRIFRDYAAGVSPKRIALSLNADGIPGPSGGAWAPSAINGDRAKGTGILNNEHYIGRLIWNRRQWLKDPTSGRRLAWVNDAARLVVQPVPELRIVDQEVWEAAKARQAELDAKAKAPSAGGRPAFWAQQRPRYLFSGLMRCAGCGGGFSKISAEHFGCSIARNQGPTACTNRLTIRRDVVEDTVLTALRERLMDPELFREFVAEFTAEWNRLQGEIAAGNAARQQELTKVARQIERLVDAIAEGTPAASVRTRLAALEDRKSALEVELAASKVPAPRLHPGLAEVYRERVASLAEALAAEDGAEAREVVRGLVEEICPVSEAGRLRIEVRGELGVILRLAEGAGIGKHLGDVAEALLLQIKMDAGTGFEPVTFR</sequence>
<evidence type="ECO:0000259" key="1">
    <source>
        <dbReference type="PROSITE" id="PS51736"/>
    </source>
</evidence>
<feature type="non-terminal residue" evidence="3">
    <location>
        <position position="556"/>
    </location>
</feature>
<dbReference type="Proteomes" id="UP000600101">
    <property type="component" value="Unassembled WGS sequence"/>
</dbReference>
<dbReference type="SMART" id="SM00857">
    <property type="entry name" value="Resolvase"/>
    <property type="match status" value="1"/>
</dbReference>
<dbReference type="Pfam" id="PF00239">
    <property type="entry name" value="Resolvase"/>
    <property type="match status" value="1"/>
</dbReference>
<dbReference type="PANTHER" id="PTHR30461">
    <property type="entry name" value="DNA-INVERTASE FROM LAMBDOID PROPHAGE"/>
    <property type="match status" value="1"/>
</dbReference>
<dbReference type="GO" id="GO:0003677">
    <property type="term" value="F:DNA binding"/>
    <property type="evidence" value="ECO:0007669"/>
    <property type="project" value="InterPro"/>
</dbReference>
<dbReference type="InterPro" id="IPR050639">
    <property type="entry name" value="SSR_resolvase"/>
</dbReference>
<dbReference type="AlphaFoldDB" id="A0A9X0R6G4"/>
<dbReference type="Gene3D" id="3.40.50.1390">
    <property type="entry name" value="Resolvase, N-terminal catalytic domain"/>
    <property type="match status" value="1"/>
</dbReference>
<dbReference type="Pfam" id="PF13408">
    <property type="entry name" value="Zn_ribbon_recom"/>
    <property type="match status" value="1"/>
</dbReference>
<dbReference type="Pfam" id="PF07508">
    <property type="entry name" value="Recombinase"/>
    <property type="match status" value="1"/>
</dbReference>
<feature type="domain" description="Resolvase/invertase-type recombinase catalytic" evidence="1">
    <location>
        <begin position="4"/>
        <end position="144"/>
    </location>
</feature>
<feature type="domain" description="Recombinase" evidence="2">
    <location>
        <begin position="151"/>
        <end position="298"/>
    </location>
</feature>
<dbReference type="InterPro" id="IPR011109">
    <property type="entry name" value="DNA_bind_recombinase_dom"/>
</dbReference>
<dbReference type="CDD" id="cd00338">
    <property type="entry name" value="Ser_Recombinase"/>
    <property type="match status" value="1"/>
</dbReference>
<protein>
    <submittedName>
        <fullName evidence="3">Recombinase family protein</fullName>
    </submittedName>
</protein>
<evidence type="ECO:0000313" key="3">
    <source>
        <dbReference type="EMBL" id="MBC4019207.1"/>
    </source>
</evidence>
<dbReference type="PANTHER" id="PTHR30461:SF23">
    <property type="entry name" value="DNA RECOMBINASE-RELATED"/>
    <property type="match status" value="1"/>
</dbReference>
<organism evidence="3 4">
    <name type="scientific">Siccirubricoccus deserti</name>
    <dbReference type="NCBI Taxonomy" id="2013562"/>
    <lineage>
        <taxon>Bacteria</taxon>
        <taxon>Pseudomonadati</taxon>
        <taxon>Pseudomonadota</taxon>
        <taxon>Alphaproteobacteria</taxon>
        <taxon>Acetobacterales</taxon>
        <taxon>Roseomonadaceae</taxon>
        <taxon>Siccirubricoccus</taxon>
    </lineage>
</organism>
<comment type="caution">
    <text evidence="3">The sequence shown here is derived from an EMBL/GenBank/DDBJ whole genome shotgun (WGS) entry which is preliminary data.</text>
</comment>
<dbReference type="InterPro" id="IPR036162">
    <property type="entry name" value="Resolvase-like_N_sf"/>
</dbReference>
<name>A0A9X0R6G4_9PROT</name>
<dbReference type="GO" id="GO:0000150">
    <property type="term" value="F:DNA strand exchange activity"/>
    <property type="evidence" value="ECO:0007669"/>
    <property type="project" value="InterPro"/>
</dbReference>
<dbReference type="SUPFAM" id="SSF53041">
    <property type="entry name" value="Resolvase-like"/>
    <property type="match status" value="1"/>
</dbReference>
<evidence type="ECO:0000313" key="4">
    <source>
        <dbReference type="Proteomes" id="UP000600101"/>
    </source>
</evidence>
<dbReference type="InterPro" id="IPR006119">
    <property type="entry name" value="Resolv_N"/>
</dbReference>
<dbReference type="RefSeq" id="WP_186773932.1">
    <property type="nucleotide sequence ID" value="NZ_JACOMF010000140.1"/>
</dbReference>
<proteinExistence type="predicted"/>
<dbReference type="PROSITE" id="PS51737">
    <property type="entry name" value="RECOMBINASE_DNA_BIND"/>
    <property type="match status" value="1"/>
</dbReference>